<feature type="domain" description="PAS" evidence="7">
    <location>
        <begin position="40"/>
        <end position="79"/>
    </location>
</feature>
<dbReference type="InterPro" id="IPR000700">
    <property type="entry name" value="PAS-assoc_C"/>
</dbReference>
<dbReference type="Gene3D" id="1.10.287.950">
    <property type="entry name" value="Methyl-accepting chemotaxis protein"/>
    <property type="match status" value="1"/>
</dbReference>
<dbReference type="NCBIfam" id="TIGR00229">
    <property type="entry name" value="sensory_box"/>
    <property type="match status" value="4"/>
</dbReference>
<comment type="similarity">
    <text evidence="4">Belongs to the methyl-accepting chemotaxis (MCP) protein family.</text>
</comment>
<dbReference type="InterPro" id="IPR004089">
    <property type="entry name" value="MCPsignal_dom"/>
</dbReference>
<dbReference type="InterPro" id="IPR013655">
    <property type="entry name" value="PAS_fold_3"/>
</dbReference>
<proteinExistence type="inferred from homology"/>
<dbReference type="Proteomes" id="UP000070529">
    <property type="component" value="Unassembled WGS sequence"/>
</dbReference>
<feature type="domain" description="Methyl-accepting transducer" evidence="6">
    <location>
        <begin position="563"/>
        <end position="792"/>
    </location>
</feature>
<evidence type="ECO:0000256" key="2">
    <source>
        <dbReference type="ARBA" id="ARBA00022481"/>
    </source>
</evidence>
<feature type="domain" description="PAS" evidence="7">
    <location>
        <begin position="389"/>
        <end position="445"/>
    </location>
</feature>
<dbReference type="Pfam" id="PF00015">
    <property type="entry name" value="MCPsignal"/>
    <property type="match status" value="1"/>
</dbReference>
<evidence type="ECO:0000313" key="10">
    <source>
        <dbReference type="EMBL" id="KXF82347.1"/>
    </source>
</evidence>
<keyword evidence="2" id="KW-0488">Methylation</keyword>
<sequence>MKTSILSSLLRSLGNIFGATPAVTKEAEAKITALDKTLAIIEFDTAGKILHANDNFLSVMGYSLSEIKGKHHSMFVSPEFAKSAGYRDFWVRLAHGKSFSDEYKRLGKNGREVWIQASYNPVYAANGQVEKVVKFASDITREKTLNLDHAGQIDAINRSQAVIEFDLKGNILHANENFLSVMGYSLEEIKGKHHAMFVEPEVAKSSEYAQFWESLGRGEFQIAQYKRLGKGGKEVWIRASYNPIFDEDGKPFKVVKFATDVTEQRMKNADYAGQIDAISKSQAVIEFNLDGTICHANDNFLKAMGYRLEEVKGKHHSMFVTSETRNSSAYKSFWQSLEKGEFRSGEFQRVGKGGRQVWIQASYNPILNASGKPFKVVKYASDITAQKTKNADYKGQIEAISKSQAVIEFDMKGNILYANDNFLNAMGYSLSEVQGRHHSIFVDPEYGASREYKQFWEKLNRGEFESAEFQRFAKGGREVWIQASYNPICDLAGKPIKVVKYATDITAKKRAVALISESLLNLSKGDLNFCIREELDEEFEPVRHALNSTVERLNELVLDISRASTQVSTAAREIRLGTTDLSDRTETQATSLEETAASMQEITATVQQNDDTSQNAVSLASEATQKAERGGKVVLEAVSAMGDIENSSKQISDIIGVINEIAFQTNLLALNAAVEAARAGEQGRGFAVVAGEVRNLAQRSAKASVEIKELINASVSKVKDGTHLVRESGDNLVEIVEAIKNVSDMINSMSVATKEQSQGIAEINRAITEMDNMTQQNAGLAEETTAASENMLGEAENLLELVKFFKTRVA</sequence>
<evidence type="ECO:0000259" key="9">
    <source>
        <dbReference type="PROSITE" id="PS50885"/>
    </source>
</evidence>
<evidence type="ECO:0000256" key="3">
    <source>
        <dbReference type="ARBA" id="ARBA00023224"/>
    </source>
</evidence>
<feature type="domain" description="PAC" evidence="8">
    <location>
        <begin position="221"/>
        <end position="273"/>
    </location>
</feature>
<dbReference type="SUPFAM" id="SSF58104">
    <property type="entry name" value="Methyl-accepting chemotaxis protein (MCP) signaling domain"/>
    <property type="match status" value="1"/>
</dbReference>
<dbReference type="STRING" id="294935.ATN88_09335"/>
<protein>
    <submittedName>
        <fullName evidence="10">Chemotaxis protein</fullName>
    </submittedName>
</protein>
<dbReference type="PROSITE" id="PS50111">
    <property type="entry name" value="CHEMOTAXIS_TRANSDUC_2"/>
    <property type="match status" value="1"/>
</dbReference>
<evidence type="ECO:0000259" key="7">
    <source>
        <dbReference type="PROSITE" id="PS50112"/>
    </source>
</evidence>
<comment type="subcellular location">
    <subcellularLocation>
        <location evidence="1">Membrane</location>
    </subcellularLocation>
</comment>
<feature type="domain" description="PAS" evidence="7">
    <location>
        <begin position="267"/>
        <end position="340"/>
    </location>
</feature>
<dbReference type="SMART" id="SM00283">
    <property type="entry name" value="MA"/>
    <property type="match status" value="1"/>
</dbReference>
<dbReference type="PROSITE" id="PS50885">
    <property type="entry name" value="HAMP"/>
    <property type="match status" value="1"/>
</dbReference>
<evidence type="ECO:0000256" key="5">
    <source>
        <dbReference type="PROSITE-ProRule" id="PRU00284"/>
    </source>
</evidence>
<evidence type="ECO:0000259" key="8">
    <source>
        <dbReference type="PROSITE" id="PS50113"/>
    </source>
</evidence>
<dbReference type="InterPro" id="IPR000014">
    <property type="entry name" value="PAS"/>
</dbReference>
<dbReference type="GO" id="GO:0007165">
    <property type="term" value="P:signal transduction"/>
    <property type="evidence" value="ECO:0007669"/>
    <property type="project" value="UniProtKB-KW"/>
</dbReference>
<dbReference type="CDD" id="cd00130">
    <property type="entry name" value="PAS"/>
    <property type="match status" value="4"/>
</dbReference>
<dbReference type="InterPro" id="IPR004090">
    <property type="entry name" value="Chemotax_Me-accpt_rcpt"/>
</dbReference>
<feature type="domain" description="PAC" evidence="8">
    <location>
        <begin position="99"/>
        <end position="151"/>
    </location>
</feature>
<dbReference type="PROSITE" id="PS50113">
    <property type="entry name" value="PAC"/>
    <property type="match status" value="4"/>
</dbReference>
<dbReference type="FunFam" id="1.10.287.950:FF:000001">
    <property type="entry name" value="Methyl-accepting chemotaxis sensory transducer"/>
    <property type="match status" value="1"/>
</dbReference>
<dbReference type="PROSITE" id="PS50112">
    <property type="entry name" value="PAS"/>
    <property type="match status" value="4"/>
</dbReference>
<reference evidence="10 11" key="1">
    <citation type="submission" date="2015-11" db="EMBL/GenBank/DDBJ databases">
        <title>Genomic Taxonomy of the Vibrionaceae.</title>
        <authorList>
            <person name="Gomez-Gil B."/>
            <person name="Enciso-Ibarra J."/>
        </authorList>
    </citation>
    <scope>NUCLEOTIDE SEQUENCE [LARGE SCALE GENOMIC DNA]</scope>
    <source>
        <strain evidence="10 11">CAIM 912</strain>
    </source>
</reference>
<gene>
    <name evidence="10" type="ORF">ATN88_09335</name>
</gene>
<dbReference type="EMBL" id="LNTY01000025">
    <property type="protein sequence ID" value="KXF82347.1"/>
    <property type="molecule type" value="Genomic_DNA"/>
</dbReference>
<evidence type="ECO:0000256" key="4">
    <source>
        <dbReference type="ARBA" id="ARBA00029447"/>
    </source>
</evidence>
<dbReference type="SMART" id="SM00086">
    <property type="entry name" value="PAC"/>
    <property type="match status" value="4"/>
</dbReference>
<dbReference type="GO" id="GO:0004888">
    <property type="term" value="F:transmembrane signaling receptor activity"/>
    <property type="evidence" value="ECO:0007669"/>
    <property type="project" value="InterPro"/>
</dbReference>
<dbReference type="Pfam" id="PF08447">
    <property type="entry name" value="PAS_3"/>
    <property type="match status" value="4"/>
</dbReference>
<dbReference type="GO" id="GO:0005886">
    <property type="term" value="C:plasma membrane"/>
    <property type="evidence" value="ECO:0007669"/>
    <property type="project" value="TreeGrafter"/>
</dbReference>
<dbReference type="OrthoDB" id="9765776at2"/>
<comment type="caution">
    <text evidence="10">The sequence shown here is derived from an EMBL/GenBank/DDBJ whole genome shotgun (WGS) entry which is preliminary data.</text>
</comment>
<dbReference type="InterPro" id="IPR001610">
    <property type="entry name" value="PAC"/>
</dbReference>
<feature type="domain" description="PAS" evidence="7">
    <location>
        <begin position="162"/>
        <end position="201"/>
    </location>
</feature>
<keyword evidence="3 5" id="KW-0807">Transducer</keyword>
<dbReference type="GO" id="GO:0006935">
    <property type="term" value="P:chemotaxis"/>
    <property type="evidence" value="ECO:0007669"/>
    <property type="project" value="InterPro"/>
</dbReference>
<dbReference type="AlphaFoldDB" id="A0A135IA88"/>
<dbReference type="Gene3D" id="3.30.450.20">
    <property type="entry name" value="PAS domain"/>
    <property type="match status" value="4"/>
</dbReference>
<evidence type="ECO:0000313" key="11">
    <source>
        <dbReference type="Proteomes" id="UP000070529"/>
    </source>
</evidence>
<evidence type="ECO:0000259" key="6">
    <source>
        <dbReference type="PROSITE" id="PS50111"/>
    </source>
</evidence>
<feature type="domain" description="PAC" evidence="8">
    <location>
        <begin position="343"/>
        <end position="395"/>
    </location>
</feature>
<organism evidence="10 11">
    <name type="scientific">Enterovibrio coralii</name>
    <dbReference type="NCBI Taxonomy" id="294935"/>
    <lineage>
        <taxon>Bacteria</taxon>
        <taxon>Pseudomonadati</taxon>
        <taxon>Pseudomonadota</taxon>
        <taxon>Gammaproteobacteria</taxon>
        <taxon>Vibrionales</taxon>
        <taxon>Vibrionaceae</taxon>
        <taxon>Enterovibrio</taxon>
    </lineage>
</organism>
<dbReference type="PANTHER" id="PTHR43531">
    <property type="entry name" value="PROTEIN ICFG"/>
    <property type="match status" value="1"/>
</dbReference>
<keyword evidence="11" id="KW-1185">Reference proteome</keyword>
<dbReference type="PANTHER" id="PTHR43531:SF14">
    <property type="entry name" value="METHYL-ACCEPTING CHEMOTAXIS PROTEIN I-RELATED"/>
    <property type="match status" value="1"/>
</dbReference>
<dbReference type="CDD" id="cd11386">
    <property type="entry name" value="MCP_signal"/>
    <property type="match status" value="1"/>
</dbReference>
<dbReference type="InterPro" id="IPR051310">
    <property type="entry name" value="MCP_chemotaxis"/>
</dbReference>
<name>A0A135IA88_9GAMM</name>
<dbReference type="PRINTS" id="PR00260">
    <property type="entry name" value="CHEMTRNSDUCR"/>
</dbReference>
<evidence type="ECO:0000256" key="1">
    <source>
        <dbReference type="ARBA" id="ARBA00004370"/>
    </source>
</evidence>
<feature type="domain" description="PAC" evidence="8">
    <location>
        <begin position="465"/>
        <end position="517"/>
    </location>
</feature>
<dbReference type="SMART" id="SM00091">
    <property type="entry name" value="PAS"/>
    <property type="match status" value="4"/>
</dbReference>
<dbReference type="InterPro" id="IPR035965">
    <property type="entry name" value="PAS-like_dom_sf"/>
</dbReference>
<accession>A0A135IA88</accession>
<feature type="domain" description="HAMP" evidence="9">
    <location>
        <begin position="510"/>
        <end position="558"/>
    </location>
</feature>
<dbReference type="InterPro" id="IPR003660">
    <property type="entry name" value="HAMP_dom"/>
</dbReference>
<dbReference type="SUPFAM" id="SSF55785">
    <property type="entry name" value="PYP-like sensor domain (PAS domain)"/>
    <property type="match status" value="4"/>
</dbReference>